<feature type="compositionally biased region" description="Low complexity" evidence="5">
    <location>
        <begin position="32"/>
        <end position="53"/>
    </location>
</feature>
<dbReference type="InterPro" id="IPR036328">
    <property type="entry name" value="MliC_sf"/>
</dbReference>
<evidence type="ECO:0000313" key="8">
    <source>
        <dbReference type="EMBL" id="MEC3888189.1"/>
    </source>
</evidence>
<reference evidence="8" key="1">
    <citation type="submission" date="2021-10" db="EMBL/GenBank/DDBJ databases">
        <authorList>
            <person name="Hussein R."/>
            <person name="Harrison J."/>
            <person name="Studholme D.J."/>
            <person name="Vicente J."/>
            <person name="Grant M."/>
        </authorList>
    </citation>
    <scope>NUCLEOTIDE SEQUENCE</scope>
    <source>
        <strain evidence="8">NCPPB 2970</strain>
    </source>
</reference>
<evidence type="ECO:0000256" key="5">
    <source>
        <dbReference type="SAM" id="MobiDB-lite"/>
    </source>
</evidence>
<evidence type="ECO:0000256" key="3">
    <source>
        <dbReference type="ARBA" id="ARBA00023139"/>
    </source>
</evidence>
<keyword evidence="4" id="KW-0449">Lipoprotein</keyword>
<feature type="chain" id="PRO_5042469366" evidence="6">
    <location>
        <begin position="28"/>
        <end position="153"/>
    </location>
</feature>
<organism evidence="8 9">
    <name type="scientific">Xanthomonas campestris pv. papavericola</name>
    <dbReference type="NCBI Taxonomy" id="487881"/>
    <lineage>
        <taxon>Bacteria</taxon>
        <taxon>Pseudomonadati</taxon>
        <taxon>Pseudomonadota</taxon>
        <taxon>Gammaproteobacteria</taxon>
        <taxon>Lysobacterales</taxon>
        <taxon>Lysobacteraceae</taxon>
        <taxon>Xanthomonas</taxon>
    </lineage>
</organism>
<gene>
    <name evidence="8" type="ORF">LLE72_010620</name>
</gene>
<dbReference type="Proteomes" id="UP001297361">
    <property type="component" value="Unassembled WGS sequence"/>
</dbReference>
<dbReference type="EMBL" id="JAJFNJ020000003">
    <property type="protein sequence ID" value="MEC3888189.1"/>
    <property type="molecule type" value="Genomic_DNA"/>
</dbReference>
<dbReference type="Gene3D" id="2.40.128.200">
    <property type="match status" value="1"/>
</dbReference>
<keyword evidence="2" id="KW-0472">Membrane</keyword>
<evidence type="ECO:0000256" key="6">
    <source>
        <dbReference type="SAM" id="SignalP"/>
    </source>
</evidence>
<sequence length="153" mass="15096">MHPVSPLRLASLLALALALGLALTSCNGNDRPPAAADSPAAGSTPAITDASVGGPPPRPAAVSPTAPTPAPSANAQWRCGEQLVGVHTDAATQAVQLNVNGRTLLLTHADAPTGARYADIHGNAFWAHAGEATLTLAGGEAVKCTQADASGVG</sequence>
<dbReference type="Pfam" id="PF09864">
    <property type="entry name" value="MliC"/>
    <property type="match status" value="1"/>
</dbReference>
<name>A0AAJ2X3V5_XANCA</name>
<keyword evidence="3" id="KW-0564">Palmitate</keyword>
<feature type="signal peptide" evidence="6">
    <location>
        <begin position="1"/>
        <end position="27"/>
    </location>
</feature>
<feature type="region of interest" description="Disordered" evidence="5">
    <location>
        <begin position="31"/>
        <end position="75"/>
    </location>
</feature>
<dbReference type="AlphaFoldDB" id="A0AAJ2X3V5"/>
<feature type="domain" description="C-type lysozyme inhibitor" evidence="7">
    <location>
        <begin position="77"/>
        <end position="141"/>
    </location>
</feature>
<accession>A0AAJ2X3V5</accession>
<keyword evidence="1 6" id="KW-0732">Signal</keyword>
<evidence type="ECO:0000256" key="1">
    <source>
        <dbReference type="ARBA" id="ARBA00022729"/>
    </source>
</evidence>
<evidence type="ECO:0000256" key="2">
    <source>
        <dbReference type="ARBA" id="ARBA00023136"/>
    </source>
</evidence>
<proteinExistence type="predicted"/>
<dbReference type="InterPro" id="IPR018660">
    <property type="entry name" value="MliC"/>
</dbReference>
<dbReference type="SUPFAM" id="SSF141488">
    <property type="entry name" value="YdhA-like"/>
    <property type="match status" value="1"/>
</dbReference>
<comment type="caution">
    <text evidence="8">The sequence shown here is derived from an EMBL/GenBank/DDBJ whole genome shotgun (WGS) entry which is preliminary data.</text>
</comment>
<protein>
    <submittedName>
        <fullName evidence="8">MliC family protein</fullName>
    </submittedName>
</protein>
<evidence type="ECO:0000313" key="9">
    <source>
        <dbReference type="Proteomes" id="UP001297361"/>
    </source>
</evidence>
<dbReference type="RefSeq" id="WP_228424482.1">
    <property type="nucleotide sequence ID" value="NZ_JAJFNJ020000003.1"/>
</dbReference>
<evidence type="ECO:0000256" key="4">
    <source>
        <dbReference type="ARBA" id="ARBA00023288"/>
    </source>
</evidence>
<evidence type="ECO:0000259" key="7">
    <source>
        <dbReference type="Pfam" id="PF09864"/>
    </source>
</evidence>
<reference evidence="8" key="2">
    <citation type="submission" date="2024-01" db="EMBL/GenBank/DDBJ databases">
        <title>Long-read genome sequencing of X. campestris pv. papavericola.</title>
        <authorList>
            <person name="Hussain R.M.F."/>
            <person name="Greer S."/>
            <person name="Harrison J."/>
            <person name="Grant M."/>
            <person name="Vicente J."/>
            <person name="Studholme D.J."/>
        </authorList>
    </citation>
    <scope>NUCLEOTIDE SEQUENCE</scope>
    <source>
        <strain evidence="8">NCPPB 2970</strain>
    </source>
</reference>